<organism evidence="17 18">
    <name type="scientific">Polymorphum gilvum (strain LMG 25793 / CGMCC 1.9160 / SL003B-26A1)</name>
    <dbReference type="NCBI Taxonomy" id="991905"/>
    <lineage>
        <taxon>Bacteria</taxon>
        <taxon>Pseudomonadati</taxon>
        <taxon>Pseudomonadota</taxon>
        <taxon>Alphaproteobacteria</taxon>
        <taxon>Rhodobacterales</taxon>
        <taxon>Paracoccaceae</taxon>
        <taxon>Polymorphum</taxon>
    </lineage>
</organism>
<dbReference type="InterPro" id="IPR036043">
    <property type="entry name" value="Phosphoglycerate_kinase_sf"/>
</dbReference>
<evidence type="ECO:0000256" key="5">
    <source>
        <dbReference type="ARBA" id="ARBA00013061"/>
    </source>
</evidence>
<dbReference type="GO" id="GO:0006096">
    <property type="term" value="P:glycolytic process"/>
    <property type="evidence" value="ECO:0007669"/>
    <property type="project" value="UniProtKB-UniRule"/>
</dbReference>
<feature type="binding site" evidence="14">
    <location>
        <position position="119"/>
    </location>
    <ligand>
        <name>(2R)-3-phosphoglycerate</name>
        <dbReference type="ChEBI" id="CHEBI:58272"/>
    </ligand>
</feature>
<dbReference type="KEGG" id="pgv:SL003B_0905"/>
<keyword evidence="8 13" id="KW-0808">Transferase</keyword>
<dbReference type="Pfam" id="PF00162">
    <property type="entry name" value="PGK"/>
    <property type="match status" value="1"/>
</dbReference>
<comment type="pathway">
    <text evidence="2 13">Carbohydrate degradation; glycolysis; pyruvate from D-glyceraldehyde 3-phosphate: step 2/5.</text>
</comment>
<dbReference type="Gene3D" id="3.40.50.1260">
    <property type="entry name" value="Phosphoglycerate kinase, N-terminal domain"/>
    <property type="match status" value="2"/>
</dbReference>
<dbReference type="AlphaFoldDB" id="F2IX43"/>
<dbReference type="STRING" id="991905.SL003B_0905"/>
<dbReference type="FunFam" id="3.40.50.1260:FF:000031">
    <property type="entry name" value="Phosphoglycerate kinase 1"/>
    <property type="match status" value="1"/>
</dbReference>
<evidence type="ECO:0000256" key="8">
    <source>
        <dbReference type="ARBA" id="ARBA00022679"/>
    </source>
</evidence>
<keyword evidence="9 13" id="KW-0547">Nucleotide-binding</keyword>
<evidence type="ECO:0000256" key="14">
    <source>
        <dbReference type="PIRSR" id="PIRSR000724-1"/>
    </source>
</evidence>
<evidence type="ECO:0000256" key="2">
    <source>
        <dbReference type="ARBA" id="ARBA00004838"/>
    </source>
</evidence>
<keyword evidence="11 13" id="KW-0067">ATP-binding</keyword>
<feature type="binding site" evidence="13">
    <location>
        <position position="37"/>
    </location>
    <ligand>
        <name>substrate</name>
    </ligand>
</feature>
<dbReference type="Proteomes" id="UP000008130">
    <property type="component" value="Chromosome"/>
</dbReference>
<accession>F2IX43</accession>
<evidence type="ECO:0000256" key="1">
    <source>
        <dbReference type="ARBA" id="ARBA00000642"/>
    </source>
</evidence>
<dbReference type="InterPro" id="IPR001576">
    <property type="entry name" value="Phosphoglycerate_kinase"/>
</dbReference>
<evidence type="ECO:0000256" key="16">
    <source>
        <dbReference type="RuleBase" id="RU000532"/>
    </source>
</evidence>
<keyword evidence="10 13" id="KW-0418">Kinase</keyword>
<dbReference type="EC" id="2.7.2.3" evidence="5 13"/>
<dbReference type="GO" id="GO:0006094">
    <property type="term" value="P:gluconeogenesis"/>
    <property type="evidence" value="ECO:0007669"/>
    <property type="project" value="TreeGrafter"/>
</dbReference>
<dbReference type="UniPathway" id="UPA00109">
    <property type="reaction ID" value="UER00185"/>
</dbReference>
<feature type="binding site" evidence="13 14">
    <location>
        <begin position="22"/>
        <end position="24"/>
    </location>
    <ligand>
        <name>substrate</name>
    </ligand>
</feature>
<feature type="binding site" evidence="13 15">
    <location>
        <begin position="354"/>
        <end position="357"/>
    </location>
    <ligand>
        <name>ATP</name>
        <dbReference type="ChEBI" id="CHEBI:30616"/>
    </ligand>
</feature>
<feature type="binding site" evidence="14">
    <location>
        <position position="37"/>
    </location>
    <ligand>
        <name>(2R)-3-phosphoglycerate</name>
        <dbReference type="ChEBI" id="CHEBI:58272"/>
    </ligand>
</feature>
<evidence type="ECO:0000313" key="18">
    <source>
        <dbReference type="Proteomes" id="UP000008130"/>
    </source>
</evidence>
<evidence type="ECO:0000256" key="10">
    <source>
        <dbReference type="ARBA" id="ARBA00022777"/>
    </source>
</evidence>
<feature type="binding site" evidence="13 15">
    <location>
        <position position="324"/>
    </location>
    <ligand>
        <name>ATP</name>
        <dbReference type="ChEBI" id="CHEBI:30616"/>
    </ligand>
</feature>
<dbReference type="InterPro" id="IPR015824">
    <property type="entry name" value="Phosphoglycerate_kinase_N"/>
</dbReference>
<evidence type="ECO:0000313" key="17">
    <source>
        <dbReference type="EMBL" id="ADZ69334.1"/>
    </source>
</evidence>
<evidence type="ECO:0000256" key="13">
    <source>
        <dbReference type="HAMAP-Rule" id="MF_00145"/>
    </source>
</evidence>
<feature type="binding site" evidence="13 15">
    <location>
        <position position="202"/>
    </location>
    <ligand>
        <name>ATP</name>
        <dbReference type="ChEBI" id="CHEBI:30616"/>
    </ligand>
</feature>
<dbReference type="RefSeq" id="WP_013651652.1">
    <property type="nucleotide sequence ID" value="NC_015259.1"/>
</dbReference>
<dbReference type="OrthoDB" id="9808460at2"/>
<comment type="similarity">
    <text evidence="3 13 16">Belongs to the phosphoglycerate kinase family.</text>
</comment>
<evidence type="ECO:0000256" key="15">
    <source>
        <dbReference type="PIRSR" id="PIRSR000724-2"/>
    </source>
</evidence>
<dbReference type="GO" id="GO:0005524">
    <property type="term" value="F:ATP binding"/>
    <property type="evidence" value="ECO:0007669"/>
    <property type="project" value="UniProtKB-KW"/>
</dbReference>
<evidence type="ECO:0000256" key="9">
    <source>
        <dbReference type="ARBA" id="ARBA00022741"/>
    </source>
</evidence>
<evidence type="ECO:0000256" key="6">
    <source>
        <dbReference type="ARBA" id="ARBA00016471"/>
    </source>
</evidence>
<dbReference type="PIRSF" id="PIRSF000724">
    <property type="entry name" value="Pgk"/>
    <property type="match status" value="1"/>
</dbReference>
<feature type="binding site" evidence="13">
    <location>
        <position position="152"/>
    </location>
    <ligand>
        <name>substrate</name>
    </ligand>
</feature>
<dbReference type="eggNOG" id="COG0126">
    <property type="taxonomic scope" value="Bacteria"/>
</dbReference>
<dbReference type="HOGENOM" id="CLU_025427_0_2_5"/>
<comment type="subunit">
    <text evidence="4 13">Monomer.</text>
</comment>
<feature type="binding site" evidence="13 14">
    <location>
        <begin position="60"/>
        <end position="63"/>
    </location>
    <ligand>
        <name>substrate</name>
    </ligand>
</feature>
<dbReference type="FunFam" id="3.40.50.1260:FF:000006">
    <property type="entry name" value="Phosphoglycerate kinase"/>
    <property type="match status" value="1"/>
</dbReference>
<feature type="binding site" evidence="14">
    <location>
        <position position="152"/>
    </location>
    <ligand>
        <name>(2R)-3-phosphoglycerate</name>
        <dbReference type="ChEBI" id="CHEBI:58272"/>
    </ligand>
</feature>
<dbReference type="GO" id="GO:0005829">
    <property type="term" value="C:cytosol"/>
    <property type="evidence" value="ECO:0007669"/>
    <property type="project" value="TreeGrafter"/>
</dbReference>
<evidence type="ECO:0000256" key="12">
    <source>
        <dbReference type="ARBA" id="ARBA00023152"/>
    </source>
</evidence>
<dbReference type="SUPFAM" id="SSF53748">
    <property type="entry name" value="Phosphoglycerate kinase"/>
    <property type="match status" value="1"/>
</dbReference>
<evidence type="ECO:0000256" key="4">
    <source>
        <dbReference type="ARBA" id="ARBA00011245"/>
    </source>
</evidence>
<dbReference type="GO" id="GO:0043531">
    <property type="term" value="F:ADP binding"/>
    <property type="evidence" value="ECO:0007669"/>
    <property type="project" value="TreeGrafter"/>
</dbReference>
<comment type="caution">
    <text evidence="13">Lacks conserved residue(s) required for the propagation of feature annotation.</text>
</comment>
<dbReference type="PRINTS" id="PR00477">
    <property type="entry name" value="PHGLYCKINASE"/>
</dbReference>
<proteinExistence type="inferred from homology"/>
<name>F2IX43_POLGS</name>
<evidence type="ECO:0000256" key="7">
    <source>
        <dbReference type="ARBA" id="ARBA00022490"/>
    </source>
</evidence>
<dbReference type="PANTHER" id="PTHR11406:SF23">
    <property type="entry name" value="PHOSPHOGLYCERATE KINASE 1, CHLOROPLASTIC-RELATED"/>
    <property type="match status" value="1"/>
</dbReference>
<keyword evidence="7 13" id="KW-0963">Cytoplasm</keyword>
<evidence type="ECO:0000256" key="11">
    <source>
        <dbReference type="ARBA" id="ARBA00022840"/>
    </source>
</evidence>
<dbReference type="HAMAP" id="MF_00145">
    <property type="entry name" value="Phosphoglyc_kinase"/>
    <property type="match status" value="1"/>
</dbReference>
<evidence type="ECO:0000256" key="3">
    <source>
        <dbReference type="ARBA" id="ARBA00008982"/>
    </source>
</evidence>
<comment type="subcellular location">
    <subcellularLocation>
        <location evidence="13">Cytoplasm</location>
    </subcellularLocation>
</comment>
<feature type="binding site" evidence="13">
    <location>
        <position position="119"/>
    </location>
    <ligand>
        <name>substrate</name>
    </ligand>
</feature>
<reference evidence="17 18" key="1">
    <citation type="journal article" date="2011" name="J. Bacteriol.">
        <title>Complete genome sequence of Polymorphum gilvum SL003B-26A1T, a crude oil-degrading bacterium from oil-polluted saline soil.</title>
        <authorList>
            <person name="Li S.G."/>
            <person name="Tang Y.Q."/>
            <person name="Nie Y."/>
            <person name="Cai M."/>
            <person name="Wu X.L."/>
        </authorList>
    </citation>
    <scope>NUCLEOTIDE SEQUENCE [LARGE SCALE GENOMIC DNA]</scope>
    <source>
        <strain evidence="18">LMG 25793 / CGMCC 1.9160 / SL003B-26A1</strain>
    </source>
</reference>
<dbReference type="PATRIC" id="fig|991905.3.peg.919"/>
<comment type="catalytic activity">
    <reaction evidence="1 13 16">
        <text>(2R)-3-phosphoglycerate + ATP = (2R)-3-phospho-glyceroyl phosphate + ADP</text>
        <dbReference type="Rhea" id="RHEA:14801"/>
        <dbReference type="ChEBI" id="CHEBI:30616"/>
        <dbReference type="ChEBI" id="CHEBI:57604"/>
        <dbReference type="ChEBI" id="CHEBI:58272"/>
        <dbReference type="ChEBI" id="CHEBI:456216"/>
        <dbReference type="EC" id="2.7.2.3"/>
    </reaction>
</comment>
<sequence length="397" mass="40442">MTFKTLDDLAGIAGKRALVRVDLNVPMKDGRITDDTRIRAVAPTILDLAAKGAKVVLLAHFGRPKGQAVADMSLAPVAPAVAEVLGRPVAFAADCIGDAASAAVDAMADGEVLLLENTRFHAGEEKNDDAFAKALAANGDLYVNDAFSAAHRAHASTEGLARLLPAYAGRTMQAELEALGAALGAPKRPVLAVVGGAKVSSKIDLLENLVGKVDMLVIGGGMANTFLAARGVDVGKSLCEHDLAETVRTIMAAAERSGCEIVLPADAVVAREFKAGAANETVGLDAIPADAMILDVGAASIEAVKAAIDRAATLVWNGPLGAFEIEPFDKATVAAARHAADRTKAGKLLSVAGGGDTVAALNHAGAGADFSYVSTAGGAFLEWLEGKELPGVKALDA</sequence>
<dbReference type="PANTHER" id="PTHR11406">
    <property type="entry name" value="PHOSPHOGLYCERATE KINASE"/>
    <property type="match status" value="1"/>
</dbReference>
<keyword evidence="12 13" id="KW-0324">Glycolysis</keyword>
<dbReference type="GO" id="GO:0004618">
    <property type="term" value="F:phosphoglycerate kinase activity"/>
    <property type="evidence" value="ECO:0007669"/>
    <property type="project" value="UniProtKB-UniRule"/>
</dbReference>
<dbReference type="EMBL" id="CP002568">
    <property type="protein sequence ID" value="ADZ69334.1"/>
    <property type="molecule type" value="Genomic_DNA"/>
</dbReference>
<gene>
    <name evidence="13 17" type="primary">pgk</name>
    <name evidence="17" type="ordered locus">SL003B_0905</name>
</gene>
<keyword evidence="18" id="KW-1185">Reference proteome</keyword>
<protein>
    <recommendedName>
        <fullName evidence="6 13">Phosphoglycerate kinase</fullName>
        <ecNumber evidence="5 13">2.7.2.3</ecNumber>
    </recommendedName>
</protein>